<dbReference type="PANTHER" id="PTHR42765:SF1">
    <property type="entry name" value="ISOLEUCINE--TRNA LIGASE, MITOCHONDRIAL"/>
    <property type="match status" value="1"/>
</dbReference>
<gene>
    <name evidence="7" type="ORF">Bca52824_075368</name>
</gene>
<feature type="domain" description="Methionyl/Valyl/Leucyl/Isoleucyl-tRNA synthetase anticodon-binding" evidence="6">
    <location>
        <begin position="40"/>
        <end position="96"/>
    </location>
</feature>
<dbReference type="Pfam" id="PF08264">
    <property type="entry name" value="Anticodon_1"/>
    <property type="match status" value="1"/>
</dbReference>
<reference evidence="7 8" key="1">
    <citation type="submission" date="2020-02" db="EMBL/GenBank/DDBJ databases">
        <authorList>
            <person name="Ma Q."/>
            <person name="Huang Y."/>
            <person name="Song X."/>
            <person name="Pei D."/>
        </authorList>
    </citation>
    <scope>NUCLEOTIDE SEQUENCE [LARGE SCALE GENOMIC DNA]</scope>
    <source>
        <strain evidence="7">Sxm20200214</strain>
        <tissue evidence="7">Leaf</tissue>
    </source>
</reference>
<evidence type="ECO:0000256" key="2">
    <source>
        <dbReference type="ARBA" id="ARBA00022741"/>
    </source>
</evidence>
<dbReference type="InterPro" id="IPR009080">
    <property type="entry name" value="tRNAsynth_Ia_anticodon-bd"/>
</dbReference>
<dbReference type="GO" id="GO:0005739">
    <property type="term" value="C:mitochondrion"/>
    <property type="evidence" value="ECO:0007669"/>
    <property type="project" value="TreeGrafter"/>
</dbReference>
<proteinExistence type="predicted"/>
<dbReference type="InterPro" id="IPR050081">
    <property type="entry name" value="Ile-tRNA_ligase"/>
</dbReference>
<dbReference type="EMBL" id="JAAMPC010000015">
    <property type="protein sequence ID" value="KAG2256074.1"/>
    <property type="molecule type" value="Genomic_DNA"/>
</dbReference>
<keyword evidence="3" id="KW-0067">ATP-binding</keyword>
<dbReference type="GO" id="GO:0032543">
    <property type="term" value="P:mitochondrial translation"/>
    <property type="evidence" value="ECO:0007669"/>
    <property type="project" value="TreeGrafter"/>
</dbReference>
<evidence type="ECO:0000259" key="6">
    <source>
        <dbReference type="Pfam" id="PF08264"/>
    </source>
</evidence>
<keyword evidence="8" id="KW-1185">Reference proteome</keyword>
<dbReference type="Gene3D" id="1.10.730.20">
    <property type="match status" value="1"/>
</dbReference>
<dbReference type="AlphaFoldDB" id="A0A8X7PUX8"/>
<dbReference type="Proteomes" id="UP000886595">
    <property type="component" value="Unassembled WGS sequence"/>
</dbReference>
<dbReference type="GO" id="GO:0005524">
    <property type="term" value="F:ATP binding"/>
    <property type="evidence" value="ECO:0007669"/>
    <property type="project" value="UniProtKB-KW"/>
</dbReference>
<accession>A0A8X7PUX8</accession>
<dbReference type="PANTHER" id="PTHR42765">
    <property type="entry name" value="SOLEUCYL-TRNA SYNTHETASE"/>
    <property type="match status" value="1"/>
</dbReference>
<evidence type="ECO:0000256" key="1">
    <source>
        <dbReference type="ARBA" id="ARBA00022598"/>
    </source>
</evidence>
<dbReference type="OrthoDB" id="1715729at2759"/>
<dbReference type="SUPFAM" id="SSF47323">
    <property type="entry name" value="Anticodon-binding domain of a subclass of class I aminoacyl-tRNA synthetases"/>
    <property type="match status" value="1"/>
</dbReference>
<name>A0A8X7PUX8_BRACI</name>
<keyword evidence="4" id="KW-0648">Protein biosynthesis</keyword>
<dbReference type="InterPro" id="IPR013155">
    <property type="entry name" value="M/V/L/I-tRNA-synth_anticd-bd"/>
</dbReference>
<dbReference type="GO" id="GO:0006428">
    <property type="term" value="P:isoleucyl-tRNA aminoacylation"/>
    <property type="evidence" value="ECO:0007669"/>
    <property type="project" value="TreeGrafter"/>
</dbReference>
<keyword evidence="2" id="KW-0547">Nucleotide-binding</keyword>
<keyword evidence="5" id="KW-0030">Aminoacyl-tRNA synthetase</keyword>
<dbReference type="GO" id="GO:0004822">
    <property type="term" value="F:isoleucine-tRNA ligase activity"/>
    <property type="evidence" value="ECO:0007669"/>
    <property type="project" value="TreeGrafter"/>
</dbReference>
<sequence length="106" mass="13067">MRQKSDIYRNFRGMLRYILGNLHDWRVDNDVPYQYFPIIDQHALSQLENVFFLKKIQKCYENYQFFKIFQIIQRLTIIDMSNFYFDIAKDRLDTRGTSSFSRRSFK</sequence>
<evidence type="ECO:0000256" key="3">
    <source>
        <dbReference type="ARBA" id="ARBA00022840"/>
    </source>
</evidence>
<evidence type="ECO:0000313" key="7">
    <source>
        <dbReference type="EMBL" id="KAG2256074.1"/>
    </source>
</evidence>
<comment type="caution">
    <text evidence="7">The sequence shown here is derived from an EMBL/GenBank/DDBJ whole genome shotgun (WGS) entry which is preliminary data.</text>
</comment>
<organism evidence="7 8">
    <name type="scientific">Brassica carinata</name>
    <name type="common">Ethiopian mustard</name>
    <name type="synonym">Abyssinian cabbage</name>
    <dbReference type="NCBI Taxonomy" id="52824"/>
    <lineage>
        <taxon>Eukaryota</taxon>
        <taxon>Viridiplantae</taxon>
        <taxon>Streptophyta</taxon>
        <taxon>Embryophyta</taxon>
        <taxon>Tracheophyta</taxon>
        <taxon>Spermatophyta</taxon>
        <taxon>Magnoliopsida</taxon>
        <taxon>eudicotyledons</taxon>
        <taxon>Gunneridae</taxon>
        <taxon>Pentapetalae</taxon>
        <taxon>rosids</taxon>
        <taxon>malvids</taxon>
        <taxon>Brassicales</taxon>
        <taxon>Brassicaceae</taxon>
        <taxon>Brassiceae</taxon>
        <taxon>Brassica</taxon>
    </lineage>
</organism>
<evidence type="ECO:0000256" key="5">
    <source>
        <dbReference type="ARBA" id="ARBA00023146"/>
    </source>
</evidence>
<protein>
    <recommendedName>
        <fullName evidence="6">Methionyl/Valyl/Leucyl/Isoleucyl-tRNA synthetase anticodon-binding domain-containing protein</fullName>
    </recommendedName>
</protein>
<evidence type="ECO:0000256" key="4">
    <source>
        <dbReference type="ARBA" id="ARBA00022917"/>
    </source>
</evidence>
<keyword evidence="1" id="KW-0436">Ligase</keyword>
<evidence type="ECO:0000313" key="8">
    <source>
        <dbReference type="Proteomes" id="UP000886595"/>
    </source>
</evidence>